<keyword evidence="2" id="KW-1185">Reference proteome</keyword>
<dbReference type="GO" id="GO:0004519">
    <property type="term" value="F:endonuclease activity"/>
    <property type="evidence" value="ECO:0007669"/>
    <property type="project" value="InterPro"/>
</dbReference>
<protein>
    <submittedName>
        <fullName evidence="1">Type II toxin-antitoxin system HigB family toxin</fullName>
    </submittedName>
</protein>
<dbReference type="GO" id="GO:0110001">
    <property type="term" value="C:toxin-antitoxin complex"/>
    <property type="evidence" value="ECO:0007669"/>
    <property type="project" value="InterPro"/>
</dbReference>
<dbReference type="RefSeq" id="WP_301193082.1">
    <property type="nucleotide sequence ID" value="NZ_JAPDPJ010000123.1"/>
</dbReference>
<organism evidence="1 2">
    <name type="scientific">Plebeiibacterium sediminum</name>
    <dbReference type="NCBI Taxonomy" id="2992112"/>
    <lineage>
        <taxon>Bacteria</taxon>
        <taxon>Pseudomonadati</taxon>
        <taxon>Bacteroidota</taxon>
        <taxon>Bacteroidia</taxon>
        <taxon>Marinilabiliales</taxon>
        <taxon>Marinilabiliaceae</taxon>
        <taxon>Plebeiibacterium</taxon>
    </lineage>
</organism>
<sequence length="97" mass="11595">MRVIAKKILREFWEKHSDSEEQLKTWYKEACKANWSSPTDIKNEYPKASILKGGRVVFNICGNNYRLITHINYLRQWIFIRFIGTHSDYDKIDADKI</sequence>
<comment type="caution">
    <text evidence="1">The sequence shown here is derived from an EMBL/GenBank/DDBJ whole genome shotgun (WGS) entry which is preliminary data.</text>
</comment>
<gene>
    <name evidence="1" type="ORF">OM075_23945</name>
</gene>
<name>A0AAE3M9G7_9BACT</name>
<dbReference type="AlphaFoldDB" id="A0AAE3M9G7"/>
<dbReference type="Pfam" id="PF09907">
    <property type="entry name" value="HigB_toxin"/>
    <property type="match status" value="1"/>
</dbReference>
<dbReference type="GO" id="GO:0003723">
    <property type="term" value="F:RNA binding"/>
    <property type="evidence" value="ECO:0007669"/>
    <property type="project" value="InterPro"/>
</dbReference>
<accession>A0AAE3M9G7</accession>
<proteinExistence type="predicted"/>
<evidence type="ECO:0000313" key="1">
    <source>
        <dbReference type="EMBL" id="MCW3789533.1"/>
    </source>
</evidence>
<dbReference type="InterPro" id="IPR018669">
    <property type="entry name" value="Toxin_HigB"/>
</dbReference>
<dbReference type="EMBL" id="JAPDPJ010000123">
    <property type="protein sequence ID" value="MCW3789533.1"/>
    <property type="molecule type" value="Genomic_DNA"/>
</dbReference>
<evidence type="ECO:0000313" key="2">
    <source>
        <dbReference type="Proteomes" id="UP001209229"/>
    </source>
</evidence>
<reference evidence="1" key="1">
    <citation type="submission" date="2022-10" db="EMBL/GenBank/DDBJ databases">
        <authorList>
            <person name="Yu W.X."/>
        </authorList>
    </citation>
    <scope>NUCLEOTIDE SEQUENCE</scope>
    <source>
        <strain evidence="1">AAT</strain>
    </source>
</reference>
<dbReference type="Proteomes" id="UP001209229">
    <property type="component" value="Unassembled WGS sequence"/>
</dbReference>